<reference evidence="2" key="1">
    <citation type="journal article" date="2020" name="Nature">
        <title>Giant virus diversity and host interactions through global metagenomics.</title>
        <authorList>
            <person name="Schulz F."/>
            <person name="Roux S."/>
            <person name="Paez-Espino D."/>
            <person name="Jungbluth S."/>
            <person name="Walsh D.A."/>
            <person name="Denef V.J."/>
            <person name="McMahon K.D."/>
            <person name="Konstantinidis K.T."/>
            <person name="Eloe-Fadrosh E.A."/>
            <person name="Kyrpides N.C."/>
            <person name="Woyke T."/>
        </authorList>
    </citation>
    <scope>NUCLEOTIDE SEQUENCE</scope>
    <source>
        <strain evidence="2">GVMAG-M-3300023184-135</strain>
    </source>
</reference>
<name>A0A6C0HL08_9ZZZZ</name>
<protein>
    <submittedName>
        <fullName evidence="2">Uncharacterized protein</fullName>
    </submittedName>
</protein>
<dbReference type="AlphaFoldDB" id="A0A6C0HL08"/>
<organism evidence="2">
    <name type="scientific">viral metagenome</name>
    <dbReference type="NCBI Taxonomy" id="1070528"/>
    <lineage>
        <taxon>unclassified sequences</taxon>
        <taxon>metagenomes</taxon>
        <taxon>organismal metagenomes</taxon>
    </lineage>
</organism>
<proteinExistence type="predicted"/>
<dbReference type="EMBL" id="MN739976">
    <property type="protein sequence ID" value="QHT81050.1"/>
    <property type="molecule type" value="Genomic_DNA"/>
</dbReference>
<sequence length="125" mass="14112">MVYKGSMDDLAKYVRERRPTEEDPLLFDREIRLLLNWLDTHKIREREVFEAQEGKEYAAMLQFVEERTGVTDFKVGTELFQKLLQVRQVSSAPSSSAAAAAAAAAAGGGESLRKRRQSIRSSHNP</sequence>
<evidence type="ECO:0000256" key="1">
    <source>
        <dbReference type="SAM" id="MobiDB-lite"/>
    </source>
</evidence>
<feature type="region of interest" description="Disordered" evidence="1">
    <location>
        <begin position="97"/>
        <end position="125"/>
    </location>
</feature>
<evidence type="ECO:0000313" key="2">
    <source>
        <dbReference type="EMBL" id="QHT81050.1"/>
    </source>
</evidence>
<accession>A0A6C0HL08</accession>